<evidence type="ECO:0000313" key="2">
    <source>
        <dbReference type="EMBL" id="VAW01539.1"/>
    </source>
</evidence>
<dbReference type="EMBL" id="UOEC01000187">
    <property type="protein sequence ID" value="VAW01539.1"/>
    <property type="molecule type" value="Genomic_DNA"/>
</dbReference>
<proteinExistence type="predicted"/>
<dbReference type="InterPro" id="IPR036890">
    <property type="entry name" value="HATPase_C_sf"/>
</dbReference>
<keyword evidence="1" id="KW-0812">Transmembrane</keyword>
<feature type="transmembrane region" description="Helical" evidence="1">
    <location>
        <begin position="23"/>
        <end position="41"/>
    </location>
</feature>
<dbReference type="SUPFAM" id="SSF55874">
    <property type="entry name" value="ATPase domain of HSP90 chaperone/DNA topoisomerase II/histidine kinase"/>
    <property type="match status" value="1"/>
</dbReference>
<dbReference type="PANTHER" id="PTHR45569:SF1">
    <property type="entry name" value="SENSOR PROTEIN KDPD"/>
    <property type="match status" value="1"/>
</dbReference>
<organism evidence="2">
    <name type="scientific">hydrothermal vent metagenome</name>
    <dbReference type="NCBI Taxonomy" id="652676"/>
    <lineage>
        <taxon>unclassified sequences</taxon>
        <taxon>metagenomes</taxon>
        <taxon>ecological metagenomes</taxon>
    </lineage>
</organism>
<evidence type="ECO:0000256" key="1">
    <source>
        <dbReference type="SAM" id="Phobius"/>
    </source>
</evidence>
<gene>
    <name evidence="2" type="ORF">MNBD_ALPHA08-1381</name>
</gene>
<dbReference type="PANTHER" id="PTHR45569">
    <property type="entry name" value="SENSOR PROTEIN KDPD"/>
    <property type="match status" value="1"/>
</dbReference>
<keyword evidence="1" id="KW-0472">Membrane</keyword>
<keyword evidence="1" id="KW-1133">Transmembrane helix</keyword>
<protein>
    <recommendedName>
        <fullName evidence="3">Histidine kinase domain-containing protein</fullName>
    </recommendedName>
</protein>
<dbReference type="Gene3D" id="3.30.565.10">
    <property type="entry name" value="Histidine kinase-like ATPase, C-terminal domain"/>
    <property type="match status" value="1"/>
</dbReference>
<dbReference type="GO" id="GO:0000155">
    <property type="term" value="F:phosphorelay sensor kinase activity"/>
    <property type="evidence" value="ECO:0007669"/>
    <property type="project" value="TreeGrafter"/>
</dbReference>
<reference evidence="2" key="1">
    <citation type="submission" date="2018-06" db="EMBL/GenBank/DDBJ databases">
        <authorList>
            <person name="Zhirakovskaya E."/>
        </authorList>
    </citation>
    <scope>NUCLEOTIDE SEQUENCE</scope>
</reference>
<accession>A0A3B0SLE8</accession>
<evidence type="ECO:0008006" key="3">
    <source>
        <dbReference type="Google" id="ProtNLM"/>
    </source>
</evidence>
<dbReference type="AlphaFoldDB" id="A0A3B0SLE8"/>
<sequence>MVGILITVLTGLAVVRDFSLSAALFAMLFQGGLLFSLAYVFRKSGNLSSQVSHGKQTAKRAEAELADLRKSCAAKTLFIETAGAELLETSRAMYDAAEFLHARRGSNGKRLAGREIGTGREIEEDLLENAEWLYSFSRDIVTLTQLKKGGVRLLEQEIDPVELVRFCASEVSKKQGKQQVIELVEMPDQQLLVKGDLSKLKHSLEKFLTWAVRQIEVDGAKVQFSIFRDKASWLVFSVKLGGCHMDDSTFEKFCCPLDNFPQENDQMVLDLAIARGLAKLHGGDIVIREQTSSGTVLDFFLPGVRVSQITLVDDKCLSLNRVIETAG</sequence>
<dbReference type="InterPro" id="IPR052023">
    <property type="entry name" value="Histidine_kinase_KdpD"/>
</dbReference>
<dbReference type="GO" id="GO:0005886">
    <property type="term" value="C:plasma membrane"/>
    <property type="evidence" value="ECO:0007669"/>
    <property type="project" value="TreeGrafter"/>
</dbReference>
<name>A0A3B0SLE8_9ZZZZ</name>